<comment type="caution">
    <text evidence="12">The sequence shown here is derived from an EMBL/GenBank/DDBJ whole genome shotgun (WGS) entry which is preliminary data.</text>
</comment>
<sequence>MKVTIPLFAEKKYAKAEGLEIRRDAESQVILARRMIHRMKLRKVLAGGMGGWLVNARHPCTRPEPSYRERKKRTVNRMGDAHTHEVLGRIDSALVIFKRPLLRLLSAALLHVLINARTMPTSRGSHDEPFTILVGANWSSLMRQGHGASNTKRKDGRAADLESIPAGILPNPSACNRDGWLGHSRNSDPEGSILPWDRWGGWSGHAASPSLPRKERTPSTKYAHIPCGFVSSSQLHQTHQTGTEPPSPALGWRSPRCTPRTLLPALGHGYDATPSIILSVQPVPDAKPRHDFPTSAIPLSTPFAAHKHAPHVPHTPPQADERAEVANSRVGSAASQPAAVYFCVICVWMMRVSQEGGWLTPSLRAALADECLFARGLGMRDAKATLTQATTTNPPPRSRPDGPNLCRKAHQGTSTGPRPTWERVVSGDIKTSAAVSLAGLESPRSRPNFLEFLQCSKTALRLETMSFRSSLAVTAAVLGAVASARDVPSNVKSFYDGIRAQKQCRNVLAGGFHSVQGDSGNFEYCGDHMQDYNVVYLQGRGGQLANMDIDCDGIQRGPADDGRCGSSDDTQSQTSFKDTVASYGTGQRDLDANAHPYVVFGNDGSKPGWRKFNPQQYGIEPLSVMAVVCNNKLIYGVWGDTNGDDGPQAMVGEASISLATACFGRGINGNAGHDENDVLYIAFPGKDAVPGARGAKWNAQSYDDFERSIAGLGDTLIQRIGNGGGGNPPANPPGGDDCSWKGHCKGASCGSDNDCSDDLVCAGGKCSTSRNTCTWEGHCEGASCRNENDCSDSLVCRGGKCSQ</sequence>
<dbReference type="EMBL" id="JAWRVI010000062">
    <property type="protein sequence ID" value="KAK4082670.1"/>
    <property type="molecule type" value="Genomic_DNA"/>
</dbReference>
<dbReference type="PANTHER" id="PTHR42061:SF6">
    <property type="entry name" value="ENDO-CHITOSANASE"/>
    <property type="match status" value="1"/>
</dbReference>
<name>A0ABR0BKP6_PURLI</name>
<keyword evidence="6 10" id="KW-0378">Hydrolase</keyword>
<keyword evidence="7" id="KW-0119">Carbohydrate metabolism</keyword>
<comment type="function">
    <text evidence="10">Chitosanase catalyzing the endo-type cleavage of chitosan, the deacylated form of chitin. Chitosanase may be crucial in the degradation of the deacetylated portion of chitin in the fungal cell wall.</text>
</comment>
<keyword evidence="9 10" id="KW-0624">Polysaccharide degradation</keyword>
<dbReference type="Pfam" id="PF07335">
    <property type="entry name" value="Glyco_hydro_75"/>
    <property type="match status" value="1"/>
</dbReference>
<accession>A0ABR0BKP6</accession>
<evidence type="ECO:0000256" key="3">
    <source>
        <dbReference type="ARBA" id="ARBA00007799"/>
    </source>
</evidence>
<comment type="similarity">
    <text evidence="3 10">Belongs to the glycosyl hydrolase 75 family.</text>
</comment>
<evidence type="ECO:0000256" key="8">
    <source>
        <dbReference type="ARBA" id="ARBA00023295"/>
    </source>
</evidence>
<protein>
    <recommendedName>
        <fullName evidence="10">Endo-chitosanase</fullName>
        <ecNumber evidence="10">3.2.1.132</ecNumber>
    </recommendedName>
</protein>
<reference evidence="12 13" key="1">
    <citation type="journal article" date="2024" name="Microbiol. Resour. Announc.">
        <title>Genome annotations for the ascomycete fungi Trichoderma harzianum, Trichoderma aggressivum, and Purpureocillium lilacinum.</title>
        <authorList>
            <person name="Beijen E.P.W."/>
            <person name="Ohm R.A."/>
        </authorList>
    </citation>
    <scope>NUCLEOTIDE SEQUENCE [LARGE SCALE GENOMIC DNA]</scope>
    <source>
        <strain evidence="12 13">CBS 150709</strain>
    </source>
</reference>
<keyword evidence="13" id="KW-1185">Reference proteome</keyword>
<dbReference type="InterPro" id="IPR009939">
    <property type="entry name" value="Chitosanase_fungal"/>
</dbReference>
<feature type="region of interest" description="Disordered" evidence="11">
    <location>
        <begin position="234"/>
        <end position="255"/>
    </location>
</feature>
<evidence type="ECO:0000256" key="2">
    <source>
        <dbReference type="ARBA" id="ARBA00004613"/>
    </source>
</evidence>
<keyword evidence="5" id="KW-0732">Signal</keyword>
<dbReference type="PANTHER" id="PTHR42061">
    <property type="entry name" value="ENDO-CHITOSANASE"/>
    <property type="match status" value="1"/>
</dbReference>
<dbReference type="Proteomes" id="UP001287286">
    <property type="component" value="Unassembled WGS sequence"/>
</dbReference>
<feature type="region of interest" description="Disordered" evidence="11">
    <location>
        <begin position="386"/>
        <end position="421"/>
    </location>
</feature>
<evidence type="ECO:0000313" key="12">
    <source>
        <dbReference type="EMBL" id="KAK4082670.1"/>
    </source>
</evidence>
<evidence type="ECO:0000256" key="11">
    <source>
        <dbReference type="SAM" id="MobiDB-lite"/>
    </source>
</evidence>
<comment type="catalytic activity">
    <reaction evidence="1 10">
        <text>Endohydrolysis of beta-(1-&gt;4)-linkages between D-glucosamine residues in a partly acetylated chitosan.</text>
        <dbReference type="EC" id="3.2.1.132"/>
    </reaction>
</comment>
<evidence type="ECO:0000256" key="5">
    <source>
        <dbReference type="ARBA" id="ARBA00022729"/>
    </source>
</evidence>
<proteinExistence type="inferred from homology"/>
<comment type="subcellular location">
    <subcellularLocation>
        <location evidence="2 10">Secreted</location>
    </subcellularLocation>
</comment>
<organism evidence="12 13">
    <name type="scientific">Purpureocillium lilacinum</name>
    <name type="common">Paecilomyces lilacinus</name>
    <dbReference type="NCBI Taxonomy" id="33203"/>
    <lineage>
        <taxon>Eukaryota</taxon>
        <taxon>Fungi</taxon>
        <taxon>Dikarya</taxon>
        <taxon>Ascomycota</taxon>
        <taxon>Pezizomycotina</taxon>
        <taxon>Sordariomycetes</taxon>
        <taxon>Hypocreomycetidae</taxon>
        <taxon>Hypocreales</taxon>
        <taxon>Ophiocordycipitaceae</taxon>
        <taxon>Purpureocillium</taxon>
    </lineage>
</organism>
<evidence type="ECO:0000256" key="7">
    <source>
        <dbReference type="ARBA" id="ARBA00023277"/>
    </source>
</evidence>
<gene>
    <name evidence="12" type="ORF">Purlil1_11090</name>
</gene>
<evidence type="ECO:0000256" key="4">
    <source>
        <dbReference type="ARBA" id="ARBA00022525"/>
    </source>
</evidence>
<keyword evidence="8 10" id="KW-0326">Glycosidase</keyword>
<evidence type="ECO:0000256" key="10">
    <source>
        <dbReference type="RuleBase" id="RU361208"/>
    </source>
</evidence>
<dbReference type="EC" id="3.2.1.132" evidence="10"/>
<evidence type="ECO:0000256" key="6">
    <source>
        <dbReference type="ARBA" id="ARBA00022801"/>
    </source>
</evidence>
<keyword evidence="4" id="KW-0964">Secreted</keyword>
<evidence type="ECO:0000256" key="1">
    <source>
        <dbReference type="ARBA" id="ARBA00000405"/>
    </source>
</evidence>
<evidence type="ECO:0000313" key="13">
    <source>
        <dbReference type="Proteomes" id="UP001287286"/>
    </source>
</evidence>
<evidence type="ECO:0000256" key="9">
    <source>
        <dbReference type="ARBA" id="ARBA00023326"/>
    </source>
</evidence>
<feature type="compositionally biased region" description="Polar residues" evidence="11">
    <location>
        <begin position="234"/>
        <end position="244"/>
    </location>
</feature>